<dbReference type="GO" id="GO:0030125">
    <property type="term" value="C:clathrin vesicle coat"/>
    <property type="evidence" value="ECO:0007669"/>
    <property type="project" value="TreeGrafter"/>
</dbReference>
<dbReference type="InterPro" id="IPR011993">
    <property type="entry name" value="PH-like_dom_sf"/>
</dbReference>
<dbReference type="PANTHER" id="PTHR12847:SF9">
    <property type="entry name" value="NECAP-LIKE PROTEIN CG9132"/>
    <property type="match status" value="1"/>
</dbReference>
<dbReference type="AlphaFoldDB" id="A0A4P9ZZC2"/>
<dbReference type="CDD" id="cd13228">
    <property type="entry name" value="PHear_NECAP"/>
    <property type="match status" value="1"/>
</dbReference>
<dbReference type="Gene3D" id="2.30.29.30">
    <property type="entry name" value="Pleckstrin-homology domain (PH domain)/Phosphotyrosine-binding domain (PTB)"/>
    <property type="match status" value="1"/>
</dbReference>
<reference evidence="3" key="1">
    <citation type="journal article" date="2018" name="Nat. Microbiol.">
        <title>Leveraging single-cell genomics to expand the fungal tree of life.</title>
        <authorList>
            <person name="Ahrendt S.R."/>
            <person name="Quandt C.A."/>
            <person name="Ciobanu D."/>
            <person name="Clum A."/>
            <person name="Salamov A."/>
            <person name="Andreopoulos B."/>
            <person name="Cheng J.F."/>
            <person name="Woyke T."/>
            <person name="Pelin A."/>
            <person name="Henrissat B."/>
            <person name="Reynolds N.K."/>
            <person name="Benny G.L."/>
            <person name="Smith M.E."/>
            <person name="James T.Y."/>
            <person name="Grigoriev I.V."/>
        </authorList>
    </citation>
    <scope>NUCLEOTIDE SEQUENCE [LARGE SCALE GENOMIC DNA]</scope>
    <source>
        <strain evidence="3">RSA 468</strain>
    </source>
</reference>
<keyword evidence="3" id="KW-1185">Reference proteome</keyword>
<accession>A0A4P9ZZC2</accession>
<dbReference type="SUPFAM" id="SSF50729">
    <property type="entry name" value="PH domain-like"/>
    <property type="match status" value="1"/>
</dbReference>
<proteinExistence type="predicted"/>
<dbReference type="Proteomes" id="UP000268162">
    <property type="component" value="Unassembled WGS sequence"/>
</dbReference>
<dbReference type="EMBL" id="ML002300">
    <property type="protein sequence ID" value="RKP39073.1"/>
    <property type="molecule type" value="Genomic_DNA"/>
</dbReference>
<feature type="domain" description="NECAP PHear" evidence="1">
    <location>
        <begin position="7"/>
        <end position="159"/>
    </location>
</feature>
<dbReference type="GO" id="GO:0006897">
    <property type="term" value="P:endocytosis"/>
    <property type="evidence" value="ECO:0007669"/>
    <property type="project" value="InterPro"/>
</dbReference>
<gene>
    <name evidence="2" type="ORF">BJ085DRAFT_29968</name>
</gene>
<organism evidence="2 3">
    <name type="scientific">Dimargaris cristalligena</name>
    <dbReference type="NCBI Taxonomy" id="215637"/>
    <lineage>
        <taxon>Eukaryota</taxon>
        <taxon>Fungi</taxon>
        <taxon>Fungi incertae sedis</taxon>
        <taxon>Zoopagomycota</taxon>
        <taxon>Kickxellomycotina</taxon>
        <taxon>Dimargaritomycetes</taxon>
        <taxon>Dimargaritales</taxon>
        <taxon>Dimargaritaceae</taxon>
        <taxon>Dimargaris</taxon>
    </lineage>
</organism>
<evidence type="ECO:0000313" key="2">
    <source>
        <dbReference type="EMBL" id="RKP39073.1"/>
    </source>
</evidence>
<dbReference type="PANTHER" id="PTHR12847">
    <property type="entry name" value="ATP-BINDING CASSETTE ABC TRANSPORTER-RELATED"/>
    <property type="match status" value="1"/>
</dbReference>
<sequence length="163" mass="18609">MAHDDDYESVLLIIRECFVYNLPPRTRSAGFRAADWKVDEPLWEGRLRVLASSTHCTIRLEDSKTGELFAECHYDKQGVAVEPVLDSSRYFVIKVQNQDQHAFIGLGFQDRSEAFDFNVVLQDYRKQGQADEQLTKEVDTKPKVDYSLKEGQTISINLGGSFV</sequence>
<dbReference type="Pfam" id="PF07933">
    <property type="entry name" value="DUF1681"/>
    <property type="match status" value="1"/>
</dbReference>
<dbReference type="InterPro" id="IPR012466">
    <property type="entry name" value="NECAP_PHear"/>
</dbReference>
<protein>
    <submittedName>
        <fullName evidence="2">Adaptin ear-binding coat-associated protein 1 NECAP-1</fullName>
    </submittedName>
</protein>
<evidence type="ECO:0000259" key="1">
    <source>
        <dbReference type="Pfam" id="PF07933"/>
    </source>
</evidence>
<evidence type="ECO:0000313" key="3">
    <source>
        <dbReference type="Proteomes" id="UP000268162"/>
    </source>
</evidence>
<name>A0A4P9ZZC2_9FUNG</name>
<dbReference type="STRING" id="215637.A0A4P9ZZC2"/>